<evidence type="ECO:0000313" key="1">
    <source>
        <dbReference type="EMBL" id="KYQ52524.1"/>
    </source>
</evidence>
<reference evidence="1 2" key="1">
    <citation type="submission" date="2015-09" db="EMBL/GenBank/DDBJ databases">
        <title>Trachymyrmex zeteki WGS genome.</title>
        <authorList>
            <person name="Nygaard S."/>
            <person name="Hu H."/>
            <person name="Boomsma J."/>
            <person name="Zhang G."/>
        </authorList>
    </citation>
    <scope>NUCLEOTIDE SEQUENCE [LARGE SCALE GENOMIC DNA]</scope>
    <source>
        <strain evidence="1">Tzet28-1</strain>
        <tissue evidence="1">Whole body</tissue>
    </source>
</reference>
<protein>
    <submittedName>
        <fullName evidence="1">Uncharacterized protein</fullName>
    </submittedName>
</protein>
<proteinExistence type="predicted"/>
<sequence length="170" mass="18677">NISLGIMPGGAMNCCVLCVVLKPEYCTSASVTSLQICILISACALGGSFFTACAMLSKNNSILLLSGAKCFLGGRTFGPHSFWTYLSVPLKPGQLMSLQEPPDIRHSPHYFGLLTVPVNLRHSHHSSLSVVCIPWSVLHIVAGNPLHTCQILERRIRFRDQEKENREKDN</sequence>
<feature type="non-terminal residue" evidence="1">
    <location>
        <position position="1"/>
    </location>
</feature>
<name>A0A151WX87_9HYME</name>
<accession>A0A151WX87</accession>
<dbReference type="Proteomes" id="UP000075809">
    <property type="component" value="Unassembled WGS sequence"/>
</dbReference>
<organism evidence="1 2">
    <name type="scientific">Mycetomoellerius zeteki</name>
    <dbReference type="NCBI Taxonomy" id="64791"/>
    <lineage>
        <taxon>Eukaryota</taxon>
        <taxon>Metazoa</taxon>
        <taxon>Ecdysozoa</taxon>
        <taxon>Arthropoda</taxon>
        <taxon>Hexapoda</taxon>
        <taxon>Insecta</taxon>
        <taxon>Pterygota</taxon>
        <taxon>Neoptera</taxon>
        <taxon>Endopterygota</taxon>
        <taxon>Hymenoptera</taxon>
        <taxon>Apocrita</taxon>
        <taxon>Aculeata</taxon>
        <taxon>Formicoidea</taxon>
        <taxon>Formicidae</taxon>
        <taxon>Myrmicinae</taxon>
        <taxon>Mycetomoellerius</taxon>
    </lineage>
</organism>
<dbReference type="AlphaFoldDB" id="A0A151WX87"/>
<dbReference type="EMBL" id="KQ982668">
    <property type="protein sequence ID" value="KYQ52524.1"/>
    <property type="molecule type" value="Genomic_DNA"/>
</dbReference>
<evidence type="ECO:0000313" key="2">
    <source>
        <dbReference type="Proteomes" id="UP000075809"/>
    </source>
</evidence>
<gene>
    <name evidence="1" type="ORF">ALC60_08384</name>
</gene>
<keyword evidence="2" id="KW-1185">Reference proteome</keyword>